<evidence type="ECO:0000313" key="4">
    <source>
        <dbReference type="Proteomes" id="UP000002035"/>
    </source>
</evidence>
<dbReference type="EMBL" id="DS995708">
    <property type="protein sequence ID" value="EEQ35211.1"/>
    <property type="molecule type" value="Genomic_DNA"/>
</dbReference>
<evidence type="ECO:0000256" key="2">
    <source>
        <dbReference type="SAM" id="Phobius"/>
    </source>
</evidence>
<gene>
    <name evidence="3" type="ORF">MCYG_08030</name>
</gene>
<dbReference type="AlphaFoldDB" id="C5FZA8"/>
<dbReference type="HOGENOM" id="CLU_1331660_0_0_1"/>
<sequence length="206" mass="22800">MPARDVEEIFNVDALEGIDLSFPNPFRKLANLFKKRNKGKEQARTKPEADRKDITALTPVTRKEFRPLDICRQGWGEPLHPYPERGLPDVASMPAPRAPPPIVISACDRPDPGPSYPTTLDSRRSIASESTPSSVESSPVIHIPDSPPVIKLALPAPAFSKKDLVLPTTTVLIMYMVAVCIFYSFGGRKSVCYLSTPVYGVCMTWY</sequence>
<keyword evidence="4" id="KW-1185">Reference proteome</keyword>
<dbReference type="eggNOG" id="ENOG502RQFK">
    <property type="taxonomic scope" value="Eukaryota"/>
</dbReference>
<name>C5FZA8_ARTOC</name>
<feature type="region of interest" description="Disordered" evidence="1">
    <location>
        <begin position="103"/>
        <end position="140"/>
    </location>
</feature>
<dbReference type="VEuPathDB" id="FungiDB:MCYG_08030"/>
<evidence type="ECO:0000313" key="3">
    <source>
        <dbReference type="EMBL" id="EEQ35211.1"/>
    </source>
</evidence>
<dbReference type="OrthoDB" id="4174260at2759"/>
<proteinExistence type="predicted"/>
<keyword evidence="2" id="KW-0472">Membrane</keyword>
<evidence type="ECO:0000256" key="1">
    <source>
        <dbReference type="SAM" id="MobiDB-lite"/>
    </source>
</evidence>
<dbReference type="GeneID" id="9227536"/>
<reference evidence="4" key="1">
    <citation type="journal article" date="2012" name="MBio">
        <title>Comparative genome analysis of Trichophyton rubrum and related dermatophytes reveals candidate genes involved in infection.</title>
        <authorList>
            <person name="Martinez D.A."/>
            <person name="Oliver B.G."/>
            <person name="Graeser Y."/>
            <person name="Goldberg J.M."/>
            <person name="Li W."/>
            <person name="Martinez-Rossi N.M."/>
            <person name="Monod M."/>
            <person name="Shelest E."/>
            <person name="Barton R.C."/>
            <person name="Birch E."/>
            <person name="Brakhage A.A."/>
            <person name="Chen Z."/>
            <person name="Gurr S.J."/>
            <person name="Heiman D."/>
            <person name="Heitman J."/>
            <person name="Kosti I."/>
            <person name="Rossi A."/>
            <person name="Saif S."/>
            <person name="Samalova M."/>
            <person name="Saunders C.W."/>
            <person name="Shea T."/>
            <person name="Summerbell R.C."/>
            <person name="Xu J."/>
            <person name="Young S."/>
            <person name="Zeng Q."/>
            <person name="Birren B.W."/>
            <person name="Cuomo C.A."/>
            <person name="White T.C."/>
        </authorList>
    </citation>
    <scope>NUCLEOTIDE SEQUENCE [LARGE SCALE GENOMIC DNA]</scope>
    <source>
        <strain evidence="4">ATCC MYA-4605 / CBS 113480</strain>
    </source>
</reference>
<accession>C5FZA8</accession>
<organism evidence="3 4">
    <name type="scientific">Arthroderma otae (strain ATCC MYA-4605 / CBS 113480)</name>
    <name type="common">Microsporum canis</name>
    <dbReference type="NCBI Taxonomy" id="554155"/>
    <lineage>
        <taxon>Eukaryota</taxon>
        <taxon>Fungi</taxon>
        <taxon>Dikarya</taxon>
        <taxon>Ascomycota</taxon>
        <taxon>Pezizomycotina</taxon>
        <taxon>Eurotiomycetes</taxon>
        <taxon>Eurotiomycetidae</taxon>
        <taxon>Onygenales</taxon>
        <taxon>Arthrodermataceae</taxon>
        <taxon>Microsporum</taxon>
    </lineage>
</organism>
<keyword evidence="2" id="KW-1133">Transmembrane helix</keyword>
<keyword evidence="2" id="KW-0812">Transmembrane</keyword>
<feature type="transmembrane region" description="Helical" evidence="2">
    <location>
        <begin position="164"/>
        <end position="185"/>
    </location>
</feature>
<dbReference type="Proteomes" id="UP000002035">
    <property type="component" value="Unassembled WGS sequence"/>
</dbReference>
<feature type="compositionally biased region" description="Low complexity" evidence="1">
    <location>
        <begin position="127"/>
        <end position="140"/>
    </location>
</feature>
<dbReference type="RefSeq" id="XP_002842947.1">
    <property type="nucleotide sequence ID" value="XM_002842901.1"/>
</dbReference>
<dbReference type="STRING" id="554155.C5FZA8"/>
<protein>
    <submittedName>
        <fullName evidence="3">Uncharacterized protein</fullName>
    </submittedName>
</protein>